<protein>
    <submittedName>
        <fullName evidence="2">Uncharacterized protein</fullName>
    </submittedName>
</protein>
<sequence length="98" mass="10410">MPGLGGIFRTWVPDLNVGGLSSGGKAVIALRDEAHLCSQVLGCRQKKQASCLRGPNVASPAEAQTSKRSEAEHRNLQRPCQSHFGCLPKILLGMGSDL</sequence>
<feature type="compositionally biased region" description="Basic and acidic residues" evidence="1">
    <location>
        <begin position="65"/>
        <end position="75"/>
    </location>
</feature>
<keyword evidence="3" id="KW-1185">Reference proteome</keyword>
<reference evidence="2" key="1">
    <citation type="journal article" date="2023" name="Science">
        <title>Genome structures resolve the early diversification of teleost fishes.</title>
        <authorList>
            <person name="Parey E."/>
            <person name="Louis A."/>
            <person name="Montfort J."/>
            <person name="Bouchez O."/>
            <person name="Roques C."/>
            <person name="Iampietro C."/>
            <person name="Lluch J."/>
            <person name="Castinel A."/>
            <person name="Donnadieu C."/>
            <person name="Desvignes T."/>
            <person name="Floi Bucao C."/>
            <person name="Jouanno E."/>
            <person name="Wen M."/>
            <person name="Mejri S."/>
            <person name="Dirks R."/>
            <person name="Jansen H."/>
            <person name="Henkel C."/>
            <person name="Chen W.J."/>
            <person name="Zahm M."/>
            <person name="Cabau C."/>
            <person name="Klopp C."/>
            <person name="Thompson A.W."/>
            <person name="Robinson-Rechavi M."/>
            <person name="Braasch I."/>
            <person name="Lecointre G."/>
            <person name="Bobe J."/>
            <person name="Postlethwait J.H."/>
            <person name="Berthelot C."/>
            <person name="Roest Crollius H."/>
            <person name="Guiguen Y."/>
        </authorList>
    </citation>
    <scope>NUCLEOTIDE SEQUENCE</scope>
    <source>
        <strain evidence="2">NC1722</strain>
    </source>
</reference>
<dbReference type="AlphaFoldDB" id="A0AAD7SCB8"/>
<feature type="region of interest" description="Disordered" evidence="1">
    <location>
        <begin position="54"/>
        <end position="77"/>
    </location>
</feature>
<dbReference type="EMBL" id="JAINUG010000079">
    <property type="protein sequence ID" value="KAJ8400021.1"/>
    <property type="molecule type" value="Genomic_DNA"/>
</dbReference>
<evidence type="ECO:0000313" key="3">
    <source>
        <dbReference type="Proteomes" id="UP001221898"/>
    </source>
</evidence>
<gene>
    <name evidence="2" type="ORF">AAFF_G00400600</name>
</gene>
<accession>A0AAD7SCB8</accession>
<evidence type="ECO:0000256" key="1">
    <source>
        <dbReference type="SAM" id="MobiDB-lite"/>
    </source>
</evidence>
<name>A0AAD7SCB8_9TELE</name>
<dbReference type="Proteomes" id="UP001221898">
    <property type="component" value="Unassembled WGS sequence"/>
</dbReference>
<evidence type="ECO:0000313" key="2">
    <source>
        <dbReference type="EMBL" id="KAJ8400021.1"/>
    </source>
</evidence>
<proteinExistence type="predicted"/>
<comment type="caution">
    <text evidence="2">The sequence shown here is derived from an EMBL/GenBank/DDBJ whole genome shotgun (WGS) entry which is preliminary data.</text>
</comment>
<organism evidence="2 3">
    <name type="scientific">Aldrovandia affinis</name>
    <dbReference type="NCBI Taxonomy" id="143900"/>
    <lineage>
        <taxon>Eukaryota</taxon>
        <taxon>Metazoa</taxon>
        <taxon>Chordata</taxon>
        <taxon>Craniata</taxon>
        <taxon>Vertebrata</taxon>
        <taxon>Euteleostomi</taxon>
        <taxon>Actinopterygii</taxon>
        <taxon>Neopterygii</taxon>
        <taxon>Teleostei</taxon>
        <taxon>Notacanthiformes</taxon>
        <taxon>Halosauridae</taxon>
        <taxon>Aldrovandia</taxon>
    </lineage>
</organism>